<dbReference type="InterPro" id="IPR022567">
    <property type="entry name" value="DUF3459"/>
</dbReference>
<gene>
    <name evidence="3" type="ORF">SAMN05421835_117115</name>
</gene>
<dbReference type="InterPro" id="IPR017853">
    <property type="entry name" value="GH"/>
</dbReference>
<dbReference type="Pfam" id="PF11941">
    <property type="entry name" value="DUF3459"/>
    <property type="match status" value="1"/>
</dbReference>
<evidence type="ECO:0000256" key="1">
    <source>
        <dbReference type="ARBA" id="ARBA00008061"/>
    </source>
</evidence>
<dbReference type="Gene3D" id="3.90.400.10">
    <property type="entry name" value="Oligo-1,6-glucosidase, Domain 2"/>
    <property type="match status" value="1"/>
</dbReference>
<dbReference type="RefSeq" id="WP_245783240.1">
    <property type="nucleotide sequence ID" value="NZ_CBDQZW010000013.1"/>
</dbReference>
<dbReference type="Gene3D" id="3.20.20.80">
    <property type="entry name" value="Glycosidases"/>
    <property type="match status" value="1"/>
</dbReference>
<dbReference type="Proteomes" id="UP000199025">
    <property type="component" value="Unassembled WGS sequence"/>
</dbReference>
<organism evidence="3 4">
    <name type="scientific">Amycolatopsis sacchari</name>
    <dbReference type="NCBI Taxonomy" id="115433"/>
    <lineage>
        <taxon>Bacteria</taxon>
        <taxon>Bacillati</taxon>
        <taxon>Actinomycetota</taxon>
        <taxon>Actinomycetes</taxon>
        <taxon>Pseudonocardiales</taxon>
        <taxon>Pseudonocardiaceae</taxon>
        <taxon>Amycolatopsis</taxon>
    </lineage>
</organism>
<evidence type="ECO:0000313" key="4">
    <source>
        <dbReference type="Proteomes" id="UP000199025"/>
    </source>
</evidence>
<evidence type="ECO:0000313" key="3">
    <source>
        <dbReference type="EMBL" id="SFK29720.1"/>
    </source>
</evidence>
<dbReference type="Pfam" id="PF00128">
    <property type="entry name" value="Alpha-amylase"/>
    <property type="match status" value="1"/>
</dbReference>
<dbReference type="GO" id="GO:0009313">
    <property type="term" value="P:oligosaccharide catabolic process"/>
    <property type="evidence" value="ECO:0007669"/>
    <property type="project" value="TreeGrafter"/>
</dbReference>
<feature type="domain" description="Glycosyl hydrolase family 13 catalytic" evidence="2">
    <location>
        <begin position="18"/>
        <end position="406"/>
    </location>
</feature>
<dbReference type="InterPro" id="IPR006047">
    <property type="entry name" value="GH13_cat_dom"/>
</dbReference>
<dbReference type="CDD" id="cd11332">
    <property type="entry name" value="AmyAc_OligoGlu_TS"/>
    <property type="match status" value="1"/>
</dbReference>
<dbReference type="STRING" id="115433.SAMN05421835_117115"/>
<proteinExistence type="inferred from homology"/>
<keyword evidence="4" id="KW-1185">Reference proteome</keyword>
<dbReference type="PANTHER" id="PTHR10357:SF179">
    <property type="entry name" value="NEUTRAL AND BASIC AMINO ACID TRANSPORT PROTEIN RBAT"/>
    <property type="match status" value="1"/>
</dbReference>
<evidence type="ECO:0000259" key="2">
    <source>
        <dbReference type="SMART" id="SM00642"/>
    </source>
</evidence>
<sequence>MSTPVPVSPWWRDASIYQIYPRSFADGTGDGVGDLSGIRARLPYLASLGVDALWCTPWYPSPMDDGGYDVADFRDVDPVFGTLGEAEALIADAHGLGLRVIIDIVPNHCSDEHPWFRAALAAGPGSPERERFWFRTGRGRDGELPPNNWRSRFGGPAWTRVPDGEWYLHLYSPRQPDLNWEHPQVRAEFEDVLRFWFDRGVDGFRIDVADGLVKDPALPDTPPGDETPFSGREGLHDIYRSWRKIADSYPGQRVLVAEMWLPDAAKAAAYLRHDELHAAFNFDFLVCPWEEPRFRSVITKTLDNHRAVGAPAAWVLSNHDVTRPVTRYGRSGDTGFDFADRLHGTPVDRELGTRRARAAALLAMALPGGLYVYQGEELGLWEIEDIPPELRQDPVWIRSGGTDPGRDGCRVPMPWSGSAPPFGFGSGGTWLPQPAEWAGYTVEAQERDPGSMLSLYRRGLRLRREHPALGDGELDWLPLGESVLAFTRAPGFACVVNFGAEPVSLPPHEELLLASGELTADGRLPADTTAWLRLL</sequence>
<reference evidence="3 4" key="1">
    <citation type="submission" date="2016-10" db="EMBL/GenBank/DDBJ databases">
        <authorList>
            <person name="de Groot N.N."/>
        </authorList>
    </citation>
    <scope>NUCLEOTIDE SEQUENCE [LARGE SCALE GENOMIC DNA]</scope>
    <source>
        <strain evidence="3 4">DSM 44468</strain>
    </source>
</reference>
<dbReference type="EMBL" id="FORP01000017">
    <property type="protein sequence ID" value="SFK29720.1"/>
    <property type="molecule type" value="Genomic_DNA"/>
</dbReference>
<accession>A0A1I3YD70</accession>
<protein>
    <submittedName>
        <fullName evidence="3">Alpha-glucosidase</fullName>
    </submittedName>
</protein>
<dbReference type="InterPro" id="IPR045857">
    <property type="entry name" value="O16G_dom_2"/>
</dbReference>
<dbReference type="GO" id="GO:0004556">
    <property type="term" value="F:alpha-amylase activity"/>
    <property type="evidence" value="ECO:0007669"/>
    <property type="project" value="TreeGrafter"/>
</dbReference>
<dbReference type="SUPFAM" id="SSF51445">
    <property type="entry name" value="(Trans)glycosidases"/>
    <property type="match status" value="1"/>
</dbReference>
<dbReference type="AlphaFoldDB" id="A0A1I3YD70"/>
<comment type="similarity">
    <text evidence="1">Belongs to the glycosyl hydrolase 13 family.</text>
</comment>
<name>A0A1I3YD70_9PSEU</name>
<dbReference type="SMART" id="SM00642">
    <property type="entry name" value="Aamy"/>
    <property type="match status" value="1"/>
</dbReference>
<dbReference type="PANTHER" id="PTHR10357">
    <property type="entry name" value="ALPHA-AMYLASE FAMILY MEMBER"/>
    <property type="match status" value="1"/>
</dbReference>